<dbReference type="EnsemblMetazoa" id="RPRC014378-RA">
    <property type="protein sequence ID" value="RPRC014378-PA"/>
    <property type="gene ID" value="RPRC014378"/>
</dbReference>
<feature type="compositionally biased region" description="Gly residues" evidence="1">
    <location>
        <begin position="68"/>
        <end position="112"/>
    </location>
</feature>
<dbReference type="EMBL" id="ACPB03006719">
    <property type="status" value="NOT_ANNOTATED_CDS"/>
    <property type="molecule type" value="Genomic_DNA"/>
</dbReference>
<feature type="region of interest" description="Disordered" evidence="1">
    <location>
        <begin position="1"/>
        <end position="152"/>
    </location>
</feature>
<evidence type="ECO:0000256" key="1">
    <source>
        <dbReference type="SAM" id="MobiDB-lite"/>
    </source>
</evidence>
<feature type="compositionally biased region" description="Gly residues" evidence="1">
    <location>
        <begin position="45"/>
        <end position="61"/>
    </location>
</feature>
<feature type="compositionally biased region" description="Gly residues" evidence="1">
    <location>
        <begin position="1"/>
        <end position="26"/>
    </location>
</feature>
<dbReference type="SUPFAM" id="SSF52954">
    <property type="entry name" value="Class II aaRS ABD-related"/>
    <property type="match status" value="1"/>
</dbReference>
<dbReference type="InterPro" id="IPR036621">
    <property type="entry name" value="Anticodon-bd_dom_sf"/>
</dbReference>
<dbReference type="AlphaFoldDB" id="T1IDK8"/>
<name>T1IDK8_RHOPR</name>
<dbReference type="VEuPathDB" id="VectorBase:RPRC014378"/>
<dbReference type="HOGENOM" id="CLU_498127_0_0_1"/>
<dbReference type="PANTHER" id="PTHR23295">
    <property type="entry name" value="NUCLEAR RECEPTOR COACTIVATOR 5-RELATED"/>
    <property type="match status" value="1"/>
</dbReference>
<dbReference type="Proteomes" id="UP000015103">
    <property type="component" value="Unassembled WGS sequence"/>
</dbReference>
<feature type="region of interest" description="Disordered" evidence="1">
    <location>
        <begin position="210"/>
        <end position="234"/>
    </location>
</feature>
<dbReference type="InParanoid" id="T1IDK8"/>
<feature type="compositionally biased region" description="Gly residues" evidence="1">
    <location>
        <begin position="143"/>
        <end position="152"/>
    </location>
</feature>
<dbReference type="eggNOG" id="KOG0118">
    <property type="taxonomic scope" value="Eukaryota"/>
</dbReference>
<dbReference type="PANTHER" id="PTHR23295:SF6">
    <property type="entry name" value="NEOSIN, ISOFORM A"/>
    <property type="match status" value="1"/>
</dbReference>
<dbReference type="Gene3D" id="3.40.50.800">
    <property type="entry name" value="Anticodon-binding domain"/>
    <property type="match status" value="1"/>
</dbReference>
<reference evidence="2" key="1">
    <citation type="submission" date="2015-05" db="UniProtKB">
        <authorList>
            <consortium name="EnsemblMetazoa"/>
        </authorList>
    </citation>
    <scope>IDENTIFICATION</scope>
</reference>
<dbReference type="InterPro" id="IPR052600">
    <property type="entry name" value="Nuc_rcpt_coact/corep"/>
</dbReference>
<evidence type="ECO:0000313" key="2">
    <source>
        <dbReference type="EnsemblMetazoa" id="RPRC014378-PA"/>
    </source>
</evidence>
<protein>
    <submittedName>
        <fullName evidence="2">Uncharacterized protein</fullName>
    </submittedName>
</protein>
<keyword evidence="3" id="KW-1185">Reference proteome</keyword>
<proteinExistence type="predicted"/>
<dbReference type="STRING" id="13249.T1IDK8"/>
<accession>T1IDK8</accession>
<feature type="compositionally biased region" description="Gly residues" evidence="1">
    <location>
        <begin position="121"/>
        <end position="132"/>
    </location>
</feature>
<sequence length="547" mass="54654">MRGGMRGGSGVGGGRNFGGSGGGSGPRSGPSPFGNDSWNDDFKGSFGGGPGAGGGGPGDFRGGQDFFGRGGNNDGPFGGRGGGPGGGPGGMNDYGRDGFGGGGGGRGGGSRDGGMMDNRGRTGGSRFSGGGNDFRDSPPFRGGSDGGMGAGGGMGMDLGGSYRNQGGMGGGRMNMGGIGGGSGGGSGGMDMGGMGGGGGYRGGMDNAGPKPQVSPWQKDLPPTQTPVPLNTSNNDRTNDIEIIVVHKSITDYGEYIEGRLKSLGFSVDVLFPHEAVALERVVANIASRGTLYAVIVTPVHQINRSLTLQILHGSPQEHRNMPVDDALTFILRNFEQYSRACAEKKGGNCVPEQVRHLLEQVVTANRTLTPTQYDIIIQFFLREKMKVEPSASDSATSSQQAELQTRILSILNKNTGPGGVGAGGPPGGPGPLGGAAANLLGAAAGLGGALGSALAGGPGPGGDAQSPLLKDPSVQRALDSLIQGGGLLQNLSASQAAGGQVSGGGGSASGFEGKKLLKYLDAREFLIFKVGGSLSHLARVAVKEESV</sequence>
<organism evidence="2 3">
    <name type="scientific">Rhodnius prolixus</name>
    <name type="common">Triatomid bug</name>
    <dbReference type="NCBI Taxonomy" id="13249"/>
    <lineage>
        <taxon>Eukaryota</taxon>
        <taxon>Metazoa</taxon>
        <taxon>Ecdysozoa</taxon>
        <taxon>Arthropoda</taxon>
        <taxon>Hexapoda</taxon>
        <taxon>Insecta</taxon>
        <taxon>Pterygota</taxon>
        <taxon>Neoptera</taxon>
        <taxon>Paraneoptera</taxon>
        <taxon>Hemiptera</taxon>
        <taxon>Heteroptera</taxon>
        <taxon>Panheteroptera</taxon>
        <taxon>Cimicomorpha</taxon>
        <taxon>Reduviidae</taxon>
        <taxon>Triatominae</taxon>
        <taxon>Rhodnius</taxon>
    </lineage>
</organism>
<evidence type="ECO:0000313" key="3">
    <source>
        <dbReference type="Proteomes" id="UP000015103"/>
    </source>
</evidence>
<dbReference type="OMA" id="MKWAREK"/>